<dbReference type="Proteomes" id="UP000179920">
    <property type="component" value="Chromosome X"/>
</dbReference>
<evidence type="ECO:0000256" key="1">
    <source>
        <dbReference type="SAM" id="Phobius"/>
    </source>
</evidence>
<gene>
    <name evidence="2" type="ORF">UBRO_20758</name>
</gene>
<organism evidence="2 3">
    <name type="scientific">Ustilago bromivora</name>
    <dbReference type="NCBI Taxonomy" id="307758"/>
    <lineage>
        <taxon>Eukaryota</taxon>
        <taxon>Fungi</taxon>
        <taxon>Dikarya</taxon>
        <taxon>Basidiomycota</taxon>
        <taxon>Ustilaginomycotina</taxon>
        <taxon>Ustilaginomycetes</taxon>
        <taxon>Ustilaginales</taxon>
        <taxon>Ustilaginaceae</taxon>
        <taxon>Ustilago</taxon>
    </lineage>
</organism>
<protein>
    <submittedName>
        <fullName evidence="2">Uncharacterized protein</fullName>
    </submittedName>
</protein>
<reference evidence="3" key="1">
    <citation type="submission" date="2016-04" db="EMBL/GenBank/DDBJ databases">
        <authorList>
            <person name="Guldener U."/>
            <person name="Guldener U."/>
        </authorList>
    </citation>
    <scope>NUCLEOTIDE SEQUENCE [LARGE SCALE GENOMIC DNA]</scope>
    <source>
        <strain evidence="3">UB2112</strain>
    </source>
</reference>
<name>A0A1K0GSQ7_9BASI</name>
<evidence type="ECO:0000313" key="3">
    <source>
        <dbReference type="Proteomes" id="UP000179920"/>
    </source>
</evidence>
<accession>A0A1K0GSQ7</accession>
<sequence>MQTPATDKRRKRNVALLASAQRSASCKSLLWGGIGGWAGGREESPMDLLRRLARAPGLIGVCVRLLLLVVRCLIMRIVAALVRVRVRKLSSSFSGTVMNTTLLYFVIECRVLKRCCEIRVGLLQSYG</sequence>
<keyword evidence="1" id="KW-0812">Transmembrane</keyword>
<proteinExistence type="predicted"/>
<dbReference type="AlphaFoldDB" id="A0A1K0GSQ7"/>
<evidence type="ECO:0000313" key="2">
    <source>
        <dbReference type="EMBL" id="SAM83298.1"/>
    </source>
</evidence>
<keyword evidence="1" id="KW-0472">Membrane</keyword>
<dbReference type="EMBL" id="LT558126">
    <property type="protein sequence ID" value="SAM83298.1"/>
    <property type="molecule type" value="Genomic_DNA"/>
</dbReference>
<feature type="transmembrane region" description="Helical" evidence="1">
    <location>
        <begin position="58"/>
        <end position="82"/>
    </location>
</feature>
<keyword evidence="1" id="KW-1133">Transmembrane helix</keyword>